<keyword evidence="1" id="KW-0472">Membrane</keyword>
<dbReference type="CDD" id="cd03012">
    <property type="entry name" value="TlpA_like_DipZ_like"/>
    <property type="match status" value="1"/>
</dbReference>
<proteinExistence type="predicted"/>
<dbReference type="SUPFAM" id="SSF52833">
    <property type="entry name" value="Thioredoxin-like"/>
    <property type="match status" value="1"/>
</dbReference>
<dbReference type="PANTHER" id="PTHR42852:SF13">
    <property type="entry name" value="PROTEIN DIPZ"/>
    <property type="match status" value="1"/>
</dbReference>
<feature type="transmembrane region" description="Helical" evidence="1">
    <location>
        <begin position="158"/>
        <end position="182"/>
    </location>
</feature>
<feature type="transmembrane region" description="Helical" evidence="1">
    <location>
        <begin position="194"/>
        <end position="214"/>
    </location>
</feature>
<keyword evidence="1" id="KW-1133">Transmembrane helix</keyword>
<dbReference type="Gene3D" id="3.40.30.10">
    <property type="entry name" value="Glutaredoxin"/>
    <property type="match status" value="1"/>
</dbReference>
<protein>
    <submittedName>
        <fullName evidence="3">Redoxin domain-containing protein</fullName>
    </submittedName>
</protein>
<evidence type="ECO:0000259" key="2">
    <source>
        <dbReference type="PROSITE" id="PS51352"/>
    </source>
</evidence>
<dbReference type="InterPro" id="IPR013766">
    <property type="entry name" value="Thioredoxin_domain"/>
</dbReference>
<dbReference type="InterPro" id="IPR050553">
    <property type="entry name" value="Thioredoxin_ResA/DsbE_sf"/>
</dbReference>
<organism evidence="3 4">
    <name type="scientific">Cutibacterium equinum</name>
    <dbReference type="NCBI Taxonomy" id="3016342"/>
    <lineage>
        <taxon>Bacteria</taxon>
        <taxon>Bacillati</taxon>
        <taxon>Actinomycetota</taxon>
        <taxon>Actinomycetes</taxon>
        <taxon>Propionibacteriales</taxon>
        <taxon>Propionibacteriaceae</taxon>
        <taxon>Cutibacterium</taxon>
    </lineage>
</organism>
<evidence type="ECO:0000313" key="4">
    <source>
        <dbReference type="Proteomes" id="UP001212097"/>
    </source>
</evidence>
<sequence length="552" mass="59773">MLVALLSLLAGALSVLAPCVLPFLPVIVGGSVTPGGRRRPYLIAASLTVSLIVFTLLLKVSTALIGIDPRVWAIASGALVSALGVAMLLPGLWARISEWTRLNSKSHALLESAKSGKSATLGAVLTGIALGPVFSSCSPTYAWVIATVLPANPTVGTIYLACYCVGMAGTLLGVSLAGRKLISRLGWAANPKGWFQRSIAVLFIIVGILVATGLDKRVQTWSVDHLPVVSNVERKLVPTSQPVPREQHDSATSSGAAPEITGIQEWINSKPLKLSELRGQVVLVDFWTYSCINCIRTQPYLNDWYSKYHDDGFEIIGVHAPEFAFEKVPANVKRAVQDAHIRYPVALDNNFATWQAYQNQYWPAKYLVDKQGNIVWSHFGEGGYSEAEAKITELLEVKKRGDARPEQGFAHHVQSPETYLGVDRAEGFVGQPGLRKGRSRYRAADLPLNNWTLDGDFSVDDESIVSETDGVLKYHFTGREVFLVLSSVDGSPRRVGVSLNSSHSPGGADVRDGAVTVQSSRLYKLVRSPNATDDTLVLRLPKGVRANAFTFG</sequence>
<keyword evidence="4" id="KW-1185">Reference proteome</keyword>
<dbReference type="Gene3D" id="2.60.120.260">
    <property type="entry name" value="Galactose-binding domain-like"/>
    <property type="match status" value="1"/>
</dbReference>
<reference evidence="3 4" key="1">
    <citation type="submission" date="2023-06" db="EMBL/GenBank/DDBJ databases">
        <title>The Gram-positive Non-spore-bearing Anaerobic Bacilli of Human Feces.</title>
        <authorList>
            <person name="Eggerth A.H."/>
        </authorList>
    </citation>
    <scope>NUCLEOTIDE SEQUENCE [LARGE SCALE GENOMIC DNA]</scope>
    <source>
        <strain evidence="3 4">CBA3108</strain>
    </source>
</reference>
<feature type="domain" description="Thioredoxin" evidence="2">
    <location>
        <begin position="251"/>
        <end position="396"/>
    </location>
</feature>
<feature type="transmembrane region" description="Helical" evidence="1">
    <location>
        <begin position="72"/>
        <end position="93"/>
    </location>
</feature>
<dbReference type="Pfam" id="PF17991">
    <property type="entry name" value="Thioredoxin_10"/>
    <property type="match status" value="1"/>
</dbReference>
<dbReference type="RefSeq" id="WP_271417302.1">
    <property type="nucleotide sequence ID" value="NZ_CP115668.1"/>
</dbReference>
<evidence type="ECO:0000256" key="1">
    <source>
        <dbReference type="SAM" id="Phobius"/>
    </source>
</evidence>
<keyword evidence="1" id="KW-0812">Transmembrane</keyword>
<accession>A0ABY7QVP8</accession>
<gene>
    <name evidence="3" type="ORF">O6R08_05845</name>
</gene>
<dbReference type="Pfam" id="PF00578">
    <property type="entry name" value="AhpC-TSA"/>
    <property type="match status" value="1"/>
</dbReference>
<dbReference type="PROSITE" id="PS51352">
    <property type="entry name" value="THIOREDOXIN_2"/>
    <property type="match status" value="1"/>
</dbReference>
<dbReference type="PANTHER" id="PTHR42852">
    <property type="entry name" value="THIOL:DISULFIDE INTERCHANGE PROTEIN DSBE"/>
    <property type="match status" value="1"/>
</dbReference>
<name>A0ABY7QVP8_9ACTN</name>
<dbReference type="Proteomes" id="UP001212097">
    <property type="component" value="Chromosome"/>
</dbReference>
<dbReference type="InterPro" id="IPR041017">
    <property type="entry name" value="Thioredoxin_10"/>
</dbReference>
<dbReference type="InterPro" id="IPR036249">
    <property type="entry name" value="Thioredoxin-like_sf"/>
</dbReference>
<evidence type="ECO:0000313" key="3">
    <source>
        <dbReference type="EMBL" id="WCC79096.1"/>
    </source>
</evidence>
<feature type="transmembrane region" description="Helical" evidence="1">
    <location>
        <begin position="42"/>
        <end position="60"/>
    </location>
</feature>
<dbReference type="InterPro" id="IPR000866">
    <property type="entry name" value="AhpC/TSA"/>
</dbReference>
<dbReference type="EMBL" id="CP115668">
    <property type="protein sequence ID" value="WCC79096.1"/>
    <property type="molecule type" value="Genomic_DNA"/>
</dbReference>